<dbReference type="AlphaFoldDB" id="A0A8X6WBV8"/>
<comment type="caution">
    <text evidence="1">The sequence shown here is derived from an EMBL/GenBank/DDBJ whole genome shotgun (WGS) entry which is preliminary data.</text>
</comment>
<organism evidence="1 2">
    <name type="scientific">Trichonephila clavipes</name>
    <name type="common">Golden silk orbweaver</name>
    <name type="synonym">Nephila clavipes</name>
    <dbReference type="NCBI Taxonomy" id="2585209"/>
    <lineage>
        <taxon>Eukaryota</taxon>
        <taxon>Metazoa</taxon>
        <taxon>Ecdysozoa</taxon>
        <taxon>Arthropoda</taxon>
        <taxon>Chelicerata</taxon>
        <taxon>Arachnida</taxon>
        <taxon>Araneae</taxon>
        <taxon>Araneomorphae</taxon>
        <taxon>Entelegynae</taxon>
        <taxon>Araneoidea</taxon>
        <taxon>Nephilidae</taxon>
        <taxon>Trichonephila</taxon>
    </lineage>
</organism>
<keyword evidence="2" id="KW-1185">Reference proteome</keyword>
<protein>
    <submittedName>
        <fullName evidence="1">Uncharacterized protein</fullName>
    </submittedName>
</protein>
<name>A0A8X6WBV8_TRICX</name>
<dbReference type="EMBL" id="BMAU01021399">
    <property type="protein sequence ID" value="GFY31574.1"/>
    <property type="molecule type" value="Genomic_DNA"/>
</dbReference>
<proteinExistence type="predicted"/>
<sequence>MLLERFRNKVLCVPEEKGPGANGFCLAFIKTEYKTRTGDVRGSLAEDHIFVRLEPQVQDYVEGFEIPKTRSNCWRSNLSLRKGIHARQCRVRGIVIMLKDEVETSVGCLMLMIVGEIGEIHKPELTHVLYHEIDTGDKPPVISLPYRYNRIKVKRRGNADKRGPLFILPPGSWSEPSRKLIRRRKENLGYKGSRESGSGEPERNIKKGLEHRVAKRTLSSNYTNDLPKFRKKGRTEETVMPSTSGCWVVGESQVGEPFYFGGIILHTLSGLLKSYFHLQACVVFGVFLAESKIQSIIEGVKFRRSVSGRVCSTSAASPVVSFTDTGEASTGTVEAGINFLSLPSFPQARSFFSRSSTGCDARLKFPATPSLILSMFSSYSVFHTVDFLF</sequence>
<evidence type="ECO:0000313" key="2">
    <source>
        <dbReference type="Proteomes" id="UP000887159"/>
    </source>
</evidence>
<evidence type="ECO:0000313" key="1">
    <source>
        <dbReference type="EMBL" id="GFY31574.1"/>
    </source>
</evidence>
<gene>
    <name evidence="1" type="primary">NCL1_50502</name>
    <name evidence="1" type="ORF">TNCV_4694181</name>
</gene>
<accession>A0A8X6WBV8</accession>
<dbReference type="Proteomes" id="UP000887159">
    <property type="component" value="Unassembled WGS sequence"/>
</dbReference>
<reference evidence="1" key="1">
    <citation type="submission" date="2020-08" db="EMBL/GenBank/DDBJ databases">
        <title>Multicomponent nature underlies the extraordinary mechanical properties of spider dragline silk.</title>
        <authorList>
            <person name="Kono N."/>
            <person name="Nakamura H."/>
            <person name="Mori M."/>
            <person name="Yoshida Y."/>
            <person name="Ohtoshi R."/>
            <person name="Malay A.D."/>
            <person name="Moran D.A.P."/>
            <person name="Tomita M."/>
            <person name="Numata K."/>
            <person name="Arakawa K."/>
        </authorList>
    </citation>
    <scope>NUCLEOTIDE SEQUENCE</scope>
</reference>